<dbReference type="SUPFAM" id="SSF53335">
    <property type="entry name" value="S-adenosyl-L-methionine-dependent methyltransferases"/>
    <property type="match status" value="1"/>
</dbReference>
<dbReference type="Pfam" id="PF05050">
    <property type="entry name" value="Methyltransf_21"/>
    <property type="match status" value="1"/>
</dbReference>
<dbReference type="RefSeq" id="WP_021092841.1">
    <property type="nucleotide sequence ID" value="NZ_ANNJ01000009.1"/>
</dbReference>
<sequence length="423" mass="49400">MDIKDAEFKQIVDALFNTQDGKFESIFEKQKAEHFKELCKNKKLIVLGTGYYLKVLPKFLKLTYDVDIYGVYDWVAERESGNGIFANCKDYNYIDLQRYNKYKDKARLLSKEEFYKDPENTVIFMNNEAFAHMPHILYDGGFKHYYSMRSLGKNLISDGVMNKKTLNDFREYDLNELNHVFTTPEISRIVTLYNLLSDEKSKEVYKAALKFKLTEDYHYLLDVKDDLKKQYFDEVVKFSDEEVFVDCGGYTGDTIEAFIKAVNGKFRQIYSFEPDGKNYKILTEYINTLEQKDKIKAIDAGVYYKTKSFYIRSNDACSTLQESSDGGDGEEVKVAAISDVIDQAPTYIKMDVQTFETYALLGVMDDIIKHKPKLAICIYHKFSDLWDLPLLLKLWVPEYELFMRHYDCTQEETVIYALPKGSK</sequence>
<dbReference type="InterPro" id="IPR052514">
    <property type="entry name" value="SAM-dependent_MTase"/>
</dbReference>
<dbReference type="InterPro" id="IPR029063">
    <property type="entry name" value="SAM-dependent_MTases_sf"/>
</dbReference>
<evidence type="ECO:0000313" key="3">
    <source>
        <dbReference type="Proteomes" id="UP000016625"/>
    </source>
</evidence>
<accession>U2FMP8</accession>
<dbReference type="Proteomes" id="UP000016625">
    <property type="component" value="Unassembled WGS sequence"/>
</dbReference>
<protein>
    <recommendedName>
        <fullName evidence="1">Methyltransferase FkbM domain-containing protein</fullName>
    </recommendedName>
</protein>
<dbReference type="Gene3D" id="3.40.50.150">
    <property type="entry name" value="Vaccinia Virus protein VP39"/>
    <property type="match status" value="1"/>
</dbReference>
<proteinExistence type="predicted"/>
<evidence type="ECO:0000259" key="1">
    <source>
        <dbReference type="Pfam" id="PF05050"/>
    </source>
</evidence>
<gene>
    <name evidence="2" type="ORF">UNSW2_1643</name>
</gene>
<dbReference type="PATRIC" id="fig|1242965.3.peg.1149"/>
<evidence type="ECO:0000313" key="2">
    <source>
        <dbReference type="EMBL" id="ERJ31695.1"/>
    </source>
</evidence>
<feature type="domain" description="Methyltransferase FkbM" evidence="1">
    <location>
        <begin position="246"/>
        <end position="383"/>
    </location>
</feature>
<reference evidence="2 3" key="1">
    <citation type="journal article" date="2013" name="BMC Genomics">
        <title>Comparative genomics of Campylobacter concisus isolates reveals genetic diversity and provides insights into disease association.</title>
        <authorList>
            <person name="Deshpande N.P."/>
            <person name="Kaakoush N.O."/>
            <person name="Wilkins M.R."/>
            <person name="Mitchell H.M."/>
        </authorList>
    </citation>
    <scope>NUCLEOTIDE SEQUENCE [LARGE SCALE GENOMIC DNA]</scope>
    <source>
        <strain evidence="2 3">UNSW2</strain>
    </source>
</reference>
<organism evidence="2 3">
    <name type="scientific">Campylobacter concisus UNSW2</name>
    <dbReference type="NCBI Taxonomy" id="1242965"/>
    <lineage>
        <taxon>Bacteria</taxon>
        <taxon>Pseudomonadati</taxon>
        <taxon>Campylobacterota</taxon>
        <taxon>Epsilonproteobacteria</taxon>
        <taxon>Campylobacterales</taxon>
        <taxon>Campylobacteraceae</taxon>
        <taxon>Campylobacter</taxon>
    </lineage>
</organism>
<dbReference type="EMBL" id="ANNJ01000009">
    <property type="protein sequence ID" value="ERJ31695.1"/>
    <property type="molecule type" value="Genomic_DNA"/>
</dbReference>
<comment type="caution">
    <text evidence="2">The sequence shown here is derived from an EMBL/GenBank/DDBJ whole genome shotgun (WGS) entry which is preliminary data.</text>
</comment>
<dbReference type="InterPro" id="IPR006342">
    <property type="entry name" value="FkbM_mtfrase"/>
</dbReference>
<dbReference type="PANTHER" id="PTHR34203">
    <property type="entry name" value="METHYLTRANSFERASE, FKBM FAMILY PROTEIN"/>
    <property type="match status" value="1"/>
</dbReference>
<dbReference type="NCBIfam" id="TIGR01444">
    <property type="entry name" value="fkbM_fam"/>
    <property type="match status" value="1"/>
</dbReference>
<name>U2FMP8_9BACT</name>
<dbReference type="AlphaFoldDB" id="U2FMP8"/>
<dbReference type="PANTHER" id="PTHR34203:SF15">
    <property type="entry name" value="SLL1173 PROTEIN"/>
    <property type="match status" value="1"/>
</dbReference>